<sequence>MSKKIDKLIKDTIRHPFEGLGKPEPLRESLTGYWSRQITKKDRMVYSVTSTEIRILQLKYHYTK</sequence>
<dbReference type="GO" id="GO:0045892">
    <property type="term" value="P:negative regulation of DNA-templated transcription"/>
    <property type="evidence" value="ECO:0007669"/>
    <property type="project" value="TreeGrafter"/>
</dbReference>
<dbReference type="InterPro" id="IPR009614">
    <property type="entry name" value="YoeB_toxin"/>
</dbReference>
<comment type="caution">
    <text evidence="8">The sequence shown here is derived from an EMBL/GenBank/DDBJ whole genome shotgun (WGS) entry which is preliminary data.</text>
</comment>
<dbReference type="EMBL" id="WKKC01000021">
    <property type="protein sequence ID" value="MTE03588.1"/>
    <property type="molecule type" value="Genomic_DNA"/>
</dbReference>
<dbReference type="GO" id="GO:0006401">
    <property type="term" value="P:RNA catabolic process"/>
    <property type="evidence" value="ECO:0007669"/>
    <property type="project" value="InterPro"/>
</dbReference>
<comment type="similarity">
    <text evidence="1">Belongs to the YoeB family.</text>
</comment>
<organism evidence="8 9">
    <name type="scientific">Lactobacillus johnsonii</name>
    <dbReference type="NCBI Taxonomy" id="33959"/>
    <lineage>
        <taxon>Bacteria</taxon>
        <taxon>Bacillati</taxon>
        <taxon>Bacillota</taxon>
        <taxon>Bacilli</taxon>
        <taxon>Lactobacillales</taxon>
        <taxon>Lactobacillaceae</taxon>
        <taxon>Lactobacillus</taxon>
    </lineage>
</organism>
<gene>
    <name evidence="8" type="ORF">GJU95_07380</name>
</gene>
<dbReference type="NCBIfam" id="TIGR02116">
    <property type="entry name" value="toxin_Txe_YoeB"/>
    <property type="match status" value="1"/>
</dbReference>
<evidence type="ECO:0000256" key="6">
    <source>
        <dbReference type="ARBA" id="ARBA00030388"/>
    </source>
</evidence>
<dbReference type="PANTHER" id="PTHR38039:SF1">
    <property type="entry name" value="TOXIN YOEB"/>
    <property type="match status" value="1"/>
</dbReference>
<evidence type="ECO:0000256" key="1">
    <source>
        <dbReference type="ARBA" id="ARBA00008172"/>
    </source>
</evidence>
<evidence type="ECO:0000256" key="2">
    <source>
        <dbReference type="ARBA" id="ARBA00022649"/>
    </source>
</evidence>
<evidence type="ECO:0000313" key="9">
    <source>
        <dbReference type="Proteomes" id="UP000488295"/>
    </source>
</evidence>
<dbReference type="GO" id="GO:0016787">
    <property type="term" value="F:hydrolase activity"/>
    <property type="evidence" value="ECO:0007669"/>
    <property type="project" value="UniProtKB-KW"/>
</dbReference>
<keyword evidence="5" id="KW-0378">Hydrolase</keyword>
<dbReference type="SUPFAM" id="SSF143011">
    <property type="entry name" value="RelE-like"/>
    <property type="match status" value="1"/>
</dbReference>
<dbReference type="Pfam" id="PF06769">
    <property type="entry name" value="YoeB_toxin"/>
    <property type="match status" value="1"/>
</dbReference>
<evidence type="ECO:0000256" key="7">
    <source>
        <dbReference type="ARBA" id="ARBA00050056"/>
    </source>
</evidence>
<dbReference type="PANTHER" id="PTHR38039">
    <property type="entry name" value="TOXIN YOEB"/>
    <property type="match status" value="1"/>
</dbReference>
<evidence type="ECO:0000256" key="5">
    <source>
        <dbReference type="ARBA" id="ARBA00022801"/>
    </source>
</evidence>
<accession>A0A9X4XCH9</accession>
<evidence type="ECO:0000313" key="8">
    <source>
        <dbReference type="EMBL" id="MTE03588.1"/>
    </source>
</evidence>
<reference evidence="8 9" key="1">
    <citation type="submission" date="2019-11" db="EMBL/GenBank/DDBJ databases">
        <title>Gastrointestinal microbiota of Peromyscus leucopus.</title>
        <authorList>
            <person name="Milovic A."/>
            <person name="Bassam K."/>
            <person name="Barbour A.G."/>
        </authorList>
    </citation>
    <scope>NUCLEOTIDE SEQUENCE [LARGE SCALE GENOMIC DNA]</scope>
    <source>
        <strain evidence="8 9">LL8</strain>
    </source>
</reference>
<dbReference type="Gene3D" id="3.30.2310.20">
    <property type="entry name" value="RelE-like"/>
    <property type="match status" value="1"/>
</dbReference>
<dbReference type="InterPro" id="IPR035093">
    <property type="entry name" value="RelE/ParE_toxin_dom_sf"/>
</dbReference>
<keyword evidence="2" id="KW-1277">Toxin-antitoxin system</keyword>
<protein>
    <recommendedName>
        <fullName evidence="7">Endoribonuclease YoeB</fullName>
    </recommendedName>
    <alternativeName>
        <fullName evidence="6">Putative mRNA interferase YoeB</fullName>
    </alternativeName>
</protein>
<name>A0A9X4XCH9_LACJH</name>
<dbReference type="GO" id="GO:0004519">
    <property type="term" value="F:endonuclease activity"/>
    <property type="evidence" value="ECO:0007669"/>
    <property type="project" value="UniProtKB-KW"/>
</dbReference>
<evidence type="ECO:0000256" key="4">
    <source>
        <dbReference type="ARBA" id="ARBA00022759"/>
    </source>
</evidence>
<keyword evidence="4" id="KW-0255">Endonuclease</keyword>
<evidence type="ECO:0000256" key="3">
    <source>
        <dbReference type="ARBA" id="ARBA00022722"/>
    </source>
</evidence>
<dbReference type="AlphaFoldDB" id="A0A9X4XCH9"/>
<dbReference type="Proteomes" id="UP000488295">
    <property type="component" value="Unassembled WGS sequence"/>
</dbReference>
<proteinExistence type="inferred from homology"/>
<keyword evidence="3" id="KW-0540">Nuclease</keyword>